<proteinExistence type="predicted"/>
<keyword evidence="13 15" id="KW-0472">Membrane</keyword>
<evidence type="ECO:0000256" key="3">
    <source>
        <dbReference type="ARBA" id="ARBA00012438"/>
    </source>
</evidence>
<dbReference type="InterPro" id="IPR050398">
    <property type="entry name" value="HssS/ArlS-like"/>
</dbReference>
<keyword evidence="12" id="KW-0902">Two-component regulatory system</keyword>
<dbReference type="PROSITE" id="PS50109">
    <property type="entry name" value="HIS_KIN"/>
    <property type="match status" value="1"/>
</dbReference>
<evidence type="ECO:0000256" key="13">
    <source>
        <dbReference type="ARBA" id="ARBA00023136"/>
    </source>
</evidence>
<dbReference type="CDD" id="cd00082">
    <property type="entry name" value="HisKA"/>
    <property type="match status" value="1"/>
</dbReference>
<feature type="transmembrane region" description="Helical" evidence="15">
    <location>
        <begin position="7"/>
        <end position="29"/>
    </location>
</feature>
<dbReference type="SUPFAM" id="SSF55874">
    <property type="entry name" value="ATPase domain of HSP90 chaperone/DNA topoisomerase II/histidine kinase"/>
    <property type="match status" value="1"/>
</dbReference>
<dbReference type="InterPro" id="IPR003661">
    <property type="entry name" value="HisK_dim/P_dom"/>
</dbReference>
<dbReference type="InterPro" id="IPR003594">
    <property type="entry name" value="HATPase_dom"/>
</dbReference>
<keyword evidence="6" id="KW-0808">Transferase</keyword>
<dbReference type="SMART" id="SM00388">
    <property type="entry name" value="HisKA"/>
    <property type="match status" value="1"/>
</dbReference>
<evidence type="ECO:0000313" key="17">
    <source>
        <dbReference type="EMBL" id="WGS65789.1"/>
    </source>
</evidence>
<keyword evidence="18" id="KW-1185">Reference proteome</keyword>
<dbReference type="InterPro" id="IPR005467">
    <property type="entry name" value="His_kinase_dom"/>
</dbReference>
<evidence type="ECO:0000256" key="14">
    <source>
        <dbReference type="SAM" id="Coils"/>
    </source>
</evidence>
<sequence>MSLKKRFVFIIFIFAIFPIITTMFNKIYITNVLFKELTGYTSSTINDFGFETVSKIYPTTMNVLYEQKNLLKNFSKKILENQRVIDYAKFGLLNTLKIYISELLNSSNVDGIRIIIKNKKKIDIGDFPAIQNLKEGIIEGEKNFYIISGYVKDEVSIYASRKMDRLFLDSLNLSSIAIISIVGKKHKIFQNEKFYKDFKLDGDFVISNRIKYPSKIINMPDDINLILSFDISQLSNIQNKIKDIFFENISSNLNMSLLIWLFLSPLLIYFALFYFGKDINTLELSIKGISDIARGNFNIKIDSGNLENNRYKELVESINLLSSNLRDMKEEIEKNIENLEDERNTLKYLVENLYEGIIFFDIDGSIKVKNDFGGEVLKELGEENVKASNNRIYSINIKNSQKLIEVTRELFTNGSFLVLIRDISLEKEMNDLYSLNERLIEKEKFGRIAAHEIRNPLNSMYLNLQYLKMEFEDNKKIESIANLIIEQIKTIDSIVSELSSKAILESNEKKVNINNVISQILNLLKYRFLENSIEVEFEKSHEYILMNANPQRLNQLFYNIINNAIEAVENKKSEKKIFINVSKENNKIKIVIGDNGEGIPEEYKNNVFKKPFTTKKYGNGIGLFIVHSIVKELNGDIKFETSNTGTSFIIEFKSEVM</sequence>
<dbReference type="PANTHER" id="PTHR45528">
    <property type="entry name" value="SENSOR HISTIDINE KINASE CPXA"/>
    <property type="match status" value="1"/>
</dbReference>
<evidence type="ECO:0000256" key="9">
    <source>
        <dbReference type="ARBA" id="ARBA00022777"/>
    </source>
</evidence>
<dbReference type="Pfam" id="PF02518">
    <property type="entry name" value="HATPase_c"/>
    <property type="match status" value="1"/>
</dbReference>
<feature type="domain" description="Histidine kinase" evidence="16">
    <location>
        <begin position="448"/>
        <end position="656"/>
    </location>
</feature>
<evidence type="ECO:0000256" key="12">
    <source>
        <dbReference type="ARBA" id="ARBA00023012"/>
    </source>
</evidence>
<keyword evidence="14" id="KW-0175">Coiled coil</keyword>
<evidence type="ECO:0000256" key="1">
    <source>
        <dbReference type="ARBA" id="ARBA00000085"/>
    </source>
</evidence>
<comment type="subcellular location">
    <subcellularLocation>
        <location evidence="2">Cell membrane</location>
        <topology evidence="2">Multi-pass membrane protein</topology>
    </subcellularLocation>
</comment>
<evidence type="ECO:0000256" key="5">
    <source>
        <dbReference type="ARBA" id="ARBA00022553"/>
    </source>
</evidence>
<keyword evidence="8" id="KW-0547">Nucleotide-binding</keyword>
<organism evidence="17 18">
    <name type="scientific">Marinitoga aeolica</name>
    <dbReference type="NCBI Taxonomy" id="2809031"/>
    <lineage>
        <taxon>Bacteria</taxon>
        <taxon>Thermotogati</taxon>
        <taxon>Thermotogota</taxon>
        <taxon>Thermotogae</taxon>
        <taxon>Petrotogales</taxon>
        <taxon>Petrotogaceae</taxon>
        <taxon>Marinitoga</taxon>
    </lineage>
</organism>
<gene>
    <name evidence="17" type="ORF">JRV97_04370</name>
</gene>
<dbReference type="Pfam" id="PF00512">
    <property type="entry name" value="HisKA"/>
    <property type="match status" value="1"/>
</dbReference>
<keyword evidence="4" id="KW-1003">Cell membrane</keyword>
<dbReference type="Gene3D" id="3.30.565.10">
    <property type="entry name" value="Histidine kinase-like ATPase, C-terminal domain"/>
    <property type="match status" value="1"/>
</dbReference>
<keyword evidence="11 15" id="KW-1133">Transmembrane helix</keyword>
<evidence type="ECO:0000313" key="18">
    <source>
        <dbReference type="Proteomes" id="UP001232493"/>
    </source>
</evidence>
<evidence type="ECO:0000259" key="16">
    <source>
        <dbReference type="PROSITE" id="PS50109"/>
    </source>
</evidence>
<dbReference type="InterPro" id="IPR004358">
    <property type="entry name" value="Sig_transdc_His_kin-like_C"/>
</dbReference>
<evidence type="ECO:0000256" key="2">
    <source>
        <dbReference type="ARBA" id="ARBA00004651"/>
    </source>
</evidence>
<keyword evidence="10" id="KW-0067">ATP-binding</keyword>
<feature type="transmembrane region" description="Helical" evidence="15">
    <location>
        <begin position="257"/>
        <end position="276"/>
    </location>
</feature>
<name>A0ABY8PT19_9BACT</name>
<reference evidence="17 18" key="1">
    <citation type="submission" date="2021-02" db="EMBL/GenBank/DDBJ databases">
        <title>Characterization of Marinitoga sp. nov. str. BP5-C20A.</title>
        <authorList>
            <person name="Erauso G."/>
            <person name="Postec A."/>
        </authorList>
    </citation>
    <scope>NUCLEOTIDE SEQUENCE [LARGE SCALE GENOMIC DNA]</scope>
    <source>
        <strain evidence="17 18">BP5-C20A</strain>
    </source>
</reference>
<dbReference type="PRINTS" id="PR00344">
    <property type="entry name" value="BCTRLSENSOR"/>
</dbReference>
<evidence type="ECO:0000256" key="10">
    <source>
        <dbReference type="ARBA" id="ARBA00022840"/>
    </source>
</evidence>
<protein>
    <recommendedName>
        <fullName evidence="3">histidine kinase</fullName>
        <ecNumber evidence="3">2.7.13.3</ecNumber>
    </recommendedName>
</protein>
<evidence type="ECO:0000256" key="11">
    <source>
        <dbReference type="ARBA" id="ARBA00022989"/>
    </source>
</evidence>
<dbReference type="CDD" id="cd00075">
    <property type="entry name" value="HATPase"/>
    <property type="match status" value="1"/>
</dbReference>
<evidence type="ECO:0000256" key="4">
    <source>
        <dbReference type="ARBA" id="ARBA00022475"/>
    </source>
</evidence>
<dbReference type="EMBL" id="CP069362">
    <property type="protein sequence ID" value="WGS65789.1"/>
    <property type="molecule type" value="Genomic_DNA"/>
</dbReference>
<dbReference type="SMART" id="SM00387">
    <property type="entry name" value="HATPase_c"/>
    <property type="match status" value="1"/>
</dbReference>
<dbReference type="InterPro" id="IPR036890">
    <property type="entry name" value="HATPase_C_sf"/>
</dbReference>
<keyword evidence="9" id="KW-0418">Kinase</keyword>
<keyword evidence="7 15" id="KW-0812">Transmembrane</keyword>
<dbReference type="SUPFAM" id="SSF47384">
    <property type="entry name" value="Homodimeric domain of signal transducing histidine kinase"/>
    <property type="match status" value="1"/>
</dbReference>
<dbReference type="EC" id="2.7.13.3" evidence="3"/>
<evidence type="ECO:0000256" key="6">
    <source>
        <dbReference type="ARBA" id="ARBA00022679"/>
    </source>
</evidence>
<dbReference type="InterPro" id="IPR036097">
    <property type="entry name" value="HisK_dim/P_sf"/>
</dbReference>
<dbReference type="Gene3D" id="1.10.287.130">
    <property type="match status" value="1"/>
</dbReference>
<feature type="transmembrane region" description="Helical" evidence="15">
    <location>
        <begin position="166"/>
        <end position="183"/>
    </location>
</feature>
<feature type="coiled-coil region" evidence="14">
    <location>
        <begin position="311"/>
        <end position="356"/>
    </location>
</feature>
<evidence type="ECO:0000256" key="8">
    <source>
        <dbReference type="ARBA" id="ARBA00022741"/>
    </source>
</evidence>
<keyword evidence="5" id="KW-0597">Phosphoprotein</keyword>
<dbReference type="Proteomes" id="UP001232493">
    <property type="component" value="Chromosome"/>
</dbReference>
<dbReference type="PANTHER" id="PTHR45528:SF1">
    <property type="entry name" value="SENSOR HISTIDINE KINASE CPXA"/>
    <property type="match status" value="1"/>
</dbReference>
<evidence type="ECO:0000256" key="7">
    <source>
        <dbReference type="ARBA" id="ARBA00022692"/>
    </source>
</evidence>
<dbReference type="RefSeq" id="WP_281000556.1">
    <property type="nucleotide sequence ID" value="NZ_CP069362.1"/>
</dbReference>
<evidence type="ECO:0000256" key="15">
    <source>
        <dbReference type="SAM" id="Phobius"/>
    </source>
</evidence>
<accession>A0ABY8PT19</accession>
<comment type="catalytic activity">
    <reaction evidence="1">
        <text>ATP + protein L-histidine = ADP + protein N-phospho-L-histidine.</text>
        <dbReference type="EC" id="2.7.13.3"/>
    </reaction>
</comment>